<reference evidence="2 3" key="1">
    <citation type="submission" date="2020-03" db="EMBL/GenBank/DDBJ databases">
        <title>WGS of actinomycetes isolated from Thailand.</title>
        <authorList>
            <person name="Thawai C."/>
        </authorList>
    </citation>
    <scope>NUCLEOTIDE SEQUENCE [LARGE SCALE GENOMIC DNA]</scope>
    <source>
        <strain evidence="2 3">PRB2-1</strain>
    </source>
</reference>
<feature type="compositionally biased region" description="Basic and acidic residues" evidence="1">
    <location>
        <begin position="280"/>
        <end position="294"/>
    </location>
</feature>
<organism evidence="2 3">
    <name type="scientific">Actinacidiphila epipremni</name>
    <dbReference type="NCBI Taxonomy" id="2053013"/>
    <lineage>
        <taxon>Bacteria</taxon>
        <taxon>Bacillati</taxon>
        <taxon>Actinomycetota</taxon>
        <taxon>Actinomycetes</taxon>
        <taxon>Kitasatosporales</taxon>
        <taxon>Streptomycetaceae</taxon>
        <taxon>Actinacidiphila</taxon>
    </lineage>
</organism>
<proteinExistence type="predicted"/>
<dbReference type="RefSeq" id="WP_167987025.1">
    <property type="nucleotide sequence ID" value="NZ_JAATEJ010000042.1"/>
</dbReference>
<evidence type="ECO:0008006" key="4">
    <source>
        <dbReference type="Google" id="ProtNLM"/>
    </source>
</evidence>
<protein>
    <recommendedName>
        <fullName evidence="4">DUF3558 domain-containing protein</fullName>
    </recommendedName>
</protein>
<feature type="compositionally biased region" description="Gly residues" evidence="1">
    <location>
        <begin position="185"/>
        <end position="210"/>
    </location>
</feature>
<feature type="region of interest" description="Disordered" evidence="1">
    <location>
        <begin position="155"/>
        <end position="220"/>
    </location>
</feature>
<comment type="caution">
    <text evidence="2">The sequence shown here is derived from an EMBL/GenBank/DDBJ whole genome shotgun (WGS) entry which is preliminary data.</text>
</comment>
<name>A0ABX0ZVY0_9ACTN</name>
<evidence type="ECO:0000256" key="1">
    <source>
        <dbReference type="SAM" id="MobiDB-lite"/>
    </source>
</evidence>
<keyword evidence="3" id="KW-1185">Reference proteome</keyword>
<dbReference type="Proteomes" id="UP000734511">
    <property type="component" value="Unassembled WGS sequence"/>
</dbReference>
<accession>A0ABX0ZVY0</accession>
<feature type="region of interest" description="Disordered" evidence="1">
    <location>
        <begin position="38"/>
        <end position="68"/>
    </location>
</feature>
<evidence type="ECO:0000313" key="3">
    <source>
        <dbReference type="Proteomes" id="UP000734511"/>
    </source>
</evidence>
<dbReference type="EMBL" id="JAATEJ010000042">
    <property type="protein sequence ID" value="NJP48198.1"/>
    <property type="molecule type" value="Genomic_DNA"/>
</dbReference>
<feature type="compositionally biased region" description="Low complexity" evidence="1">
    <location>
        <begin position="161"/>
        <end position="184"/>
    </location>
</feature>
<gene>
    <name evidence="2" type="ORF">HCN08_33075</name>
</gene>
<sequence>MRQGLRAARSTRRPQAALGALALAVAVGVLGTLAGCTGGGSTGDGNDDKSSQLSGDEDLASAPPGKYKTLPQPCIAVDLDTLKALVPGARTYDGTESLTYDTDRRVGCSWQAKGPDGADRSLVIDMERVVSYDPAVSDEVEAKTQYDQQVADAQIPPLPLPGATTSPPASTSTPTSTPTSATPGGTDGPGTSTGPGDNGTGGTGDGGGSDTAGKDYGPRRLTDVGNAAFIYDTVKQPKSGARRDVTLVFRTANVLVTIHYGQAAPPAATAPPQPADLQEDTEKVAQQLEKKVEG</sequence>
<evidence type="ECO:0000313" key="2">
    <source>
        <dbReference type="EMBL" id="NJP48198.1"/>
    </source>
</evidence>
<feature type="region of interest" description="Disordered" evidence="1">
    <location>
        <begin position="264"/>
        <end position="294"/>
    </location>
</feature>